<dbReference type="EMBL" id="CASHTH010000814">
    <property type="protein sequence ID" value="CAI8007997.1"/>
    <property type="molecule type" value="Genomic_DNA"/>
</dbReference>
<evidence type="ECO:0000256" key="1">
    <source>
        <dbReference type="ARBA" id="ARBA00023284"/>
    </source>
</evidence>
<organism evidence="2 3">
    <name type="scientific">Geodia barretti</name>
    <name type="common">Barrett's horny sponge</name>
    <dbReference type="NCBI Taxonomy" id="519541"/>
    <lineage>
        <taxon>Eukaryota</taxon>
        <taxon>Metazoa</taxon>
        <taxon>Porifera</taxon>
        <taxon>Demospongiae</taxon>
        <taxon>Heteroscleromorpha</taxon>
        <taxon>Tetractinellida</taxon>
        <taxon>Astrophorina</taxon>
        <taxon>Geodiidae</taxon>
        <taxon>Geodia</taxon>
    </lineage>
</organism>
<evidence type="ECO:0000313" key="2">
    <source>
        <dbReference type="EMBL" id="CAI8007997.1"/>
    </source>
</evidence>
<gene>
    <name evidence="2" type="ORF">GBAR_LOCUS5534</name>
</gene>
<sequence>MVNEFVDAGGNKVSISVKPGVSGVLQVYVDGDKIYDKAEEGNETPHLNRVKELKAIVKDRLESVMAAAAD</sequence>
<dbReference type="AlphaFoldDB" id="A0AA35RD66"/>
<protein>
    <submittedName>
        <fullName evidence="2">Uncharacterized protein</fullName>
    </submittedName>
</protein>
<keyword evidence="3" id="KW-1185">Reference proteome</keyword>
<comment type="caution">
    <text evidence="2">The sequence shown here is derived from an EMBL/GenBank/DDBJ whole genome shotgun (WGS) entry which is preliminary data.</text>
</comment>
<dbReference type="Pfam" id="PF10262">
    <property type="entry name" value="Rdx"/>
    <property type="match status" value="1"/>
</dbReference>
<dbReference type="InterPro" id="IPR011893">
    <property type="entry name" value="Selenoprotein_Rdx-typ"/>
</dbReference>
<name>A0AA35RD66_GEOBA</name>
<keyword evidence="1" id="KW-0676">Redox-active center</keyword>
<proteinExistence type="predicted"/>
<dbReference type="Proteomes" id="UP001174909">
    <property type="component" value="Unassembled WGS sequence"/>
</dbReference>
<evidence type="ECO:0000313" key="3">
    <source>
        <dbReference type="Proteomes" id="UP001174909"/>
    </source>
</evidence>
<accession>A0AA35RD66</accession>
<reference evidence="2" key="1">
    <citation type="submission" date="2023-03" db="EMBL/GenBank/DDBJ databases">
        <authorList>
            <person name="Steffen K."/>
            <person name="Cardenas P."/>
        </authorList>
    </citation>
    <scope>NUCLEOTIDE SEQUENCE</scope>
</reference>